<dbReference type="Proteomes" id="UP000321798">
    <property type="component" value="Unassembled WGS sequence"/>
</dbReference>
<dbReference type="InterPro" id="IPR014942">
    <property type="entry name" value="AbiEii"/>
</dbReference>
<name>A0A512PAP6_9CELL</name>
<protein>
    <recommendedName>
        <fullName evidence="3">Nucleotidyl transferase AbiEii/AbiGii toxin family protein</fullName>
    </recommendedName>
</protein>
<proteinExistence type="predicted"/>
<evidence type="ECO:0000313" key="2">
    <source>
        <dbReference type="Proteomes" id="UP000321798"/>
    </source>
</evidence>
<reference evidence="1 2" key="1">
    <citation type="submission" date="2019-07" db="EMBL/GenBank/DDBJ databases">
        <title>Whole genome shotgun sequence of Cellulomonas soli NBRC 109434.</title>
        <authorList>
            <person name="Hosoyama A."/>
            <person name="Uohara A."/>
            <person name="Ohji S."/>
            <person name="Ichikawa N."/>
        </authorList>
    </citation>
    <scope>NUCLEOTIDE SEQUENCE [LARGE SCALE GENOMIC DNA]</scope>
    <source>
        <strain evidence="1 2">NBRC 109434</strain>
    </source>
</reference>
<organism evidence="1 2">
    <name type="scientific">Cellulomonas soli</name>
    <dbReference type="NCBI Taxonomy" id="931535"/>
    <lineage>
        <taxon>Bacteria</taxon>
        <taxon>Bacillati</taxon>
        <taxon>Actinomycetota</taxon>
        <taxon>Actinomycetes</taxon>
        <taxon>Micrococcales</taxon>
        <taxon>Cellulomonadaceae</taxon>
        <taxon>Cellulomonas</taxon>
    </lineage>
</organism>
<dbReference type="RefSeq" id="WP_179561579.1">
    <property type="nucleotide sequence ID" value="NZ_BAABBJ010000009.1"/>
</dbReference>
<evidence type="ECO:0000313" key="1">
    <source>
        <dbReference type="EMBL" id="GEP68277.1"/>
    </source>
</evidence>
<keyword evidence="2" id="KW-1185">Reference proteome</keyword>
<dbReference type="EMBL" id="BKAL01000003">
    <property type="protein sequence ID" value="GEP68277.1"/>
    <property type="molecule type" value="Genomic_DNA"/>
</dbReference>
<evidence type="ECO:0008006" key="3">
    <source>
        <dbReference type="Google" id="ProtNLM"/>
    </source>
</evidence>
<sequence>MTEAAIYDVADQFGVDLEQVRRDHVISHVLASIARRAQDRFIFFGGTALSRTWLPDVRLSEDVDLMVIGRRRDGGDALALAVEADIAKPFWERRGPRTHARRATPRTSC</sequence>
<accession>A0A512PAP6</accession>
<gene>
    <name evidence="1" type="ORF">CSO01_09920</name>
</gene>
<dbReference type="Gene3D" id="3.10.450.620">
    <property type="entry name" value="JHP933, nucleotidyltransferase-like core domain"/>
    <property type="match status" value="1"/>
</dbReference>
<dbReference type="Pfam" id="PF08843">
    <property type="entry name" value="AbiEii"/>
    <property type="match status" value="1"/>
</dbReference>
<comment type="caution">
    <text evidence="1">The sequence shown here is derived from an EMBL/GenBank/DDBJ whole genome shotgun (WGS) entry which is preliminary data.</text>
</comment>
<dbReference type="AlphaFoldDB" id="A0A512PAP6"/>